<dbReference type="InterPro" id="IPR008322">
    <property type="entry name" value="UPF0261"/>
</dbReference>
<evidence type="ECO:0000259" key="2">
    <source>
        <dbReference type="Pfam" id="PF23189"/>
    </source>
</evidence>
<dbReference type="Gene3D" id="3.40.50.12020">
    <property type="entry name" value="Uncharacterised protein family UPF0261, NN domain"/>
    <property type="match status" value="1"/>
</dbReference>
<feature type="domain" description="UPF0261" evidence="2">
    <location>
        <begin position="210"/>
        <end position="422"/>
    </location>
</feature>
<dbReference type="InterPro" id="IPR056778">
    <property type="entry name" value="UPF0261_C"/>
</dbReference>
<evidence type="ECO:0000313" key="3">
    <source>
        <dbReference type="EMBL" id="MBG6091475.1"/>
    </source>
</evidence>
<proteinExistence type="predicted"/>
<dbReference type="Pfam" id="PF23189">
    <property type="entry name" value="UPF0261_C"/>
    <property type="match status" value="1"/>
</dbReference>
<evidence type="ECO:0000313" key="4">
    <source>
        <dbReference type="Proteomes" id="UP000614047"/>
    </source>
</evidence>
<dbReference type="Pfam" id="PF06792">
    <property type="entry name" value="UPF0261"/>
    <property type="match status" value="1"/>
</dbReference>
<name>A0A931GLW8_9ACTN</name>
<dbReference type="Proteomes" id="UP000614047">
    <property type="component" value="Unassembled WGS sequence"/>
</dbReference>
<comment type="caution">
    <text evidence="3">The sequence shown here is derived from an EMBL/GenBank/DDBJ whole genome shotgun (WGS) entry which is preliminary data.</text>
</comment>
<dbReference type="PANTHER" id="PTHR31862">
    <property type="entry name" value="UPF0261 DOMAIN PROTEIN (AFU_ORTHOLOGUE AFUA_1G10120)"/>
    <property type="match status" value="1"/>
</dbReference>
<sequence length="445" mass="44975">MSPDAVSPDAVSPDAVSPDAGGRVVLAGALDTKGPEHAFVRDLLAASGLRPLLVDVGIRGEPSVRPDVTRAEVARAGGRELREIAGLPARGEALAAMAEGVLALMESLRDAGAVDAAFGMGGSGALAVLAPGFRALPLGVPKMIVTTMASSDTRPHVGASDLLLVPSIVDIAGLNTLSRFVLERSVAMLAAQLRHPVPGGPGGGDGEGPPMVAASMFGVTTAGVSRACRVLESRGLDVLVFHANGLGGRTLESLAGAGWLAGVLDLTTTELADDLAGGVASAGPDRLTAAGRRGVPQVVAPGALDIVNFGAPASVPEPYRERRLYAHNATATLMRTDPDEAAVLGARLGAKLSAARGPVTVLLPTGGLSALSEPGGAFHWPEADEALERALLAAVGPEVVVERSPAAVNAPAFGERAAELLLAHLGEHLSGHLDHTQAIRSPNDS</sequence>
<dbReference type="AlphaFoldDB" id="A0A931GLW8"/>
<dbReference type="NCBIfam" id="NF002674">
    <property type="entry name" value="PRK02399.1-2"/>
    <property type="match status" value="1"/>
</dbReference>
<reference evidence="3" key="1">
    <citation type="submission" date="2020-11" db="EMBL/GenBank/DDBJ databases">
        <title>Sequencing the genomes of 1000 actinobacteria strains.</title>
        <authorList>
            <person name="Klenk H.-P."/>
        </authorList>
    </citation>
    <scope>NUCLEOTIDE SEQUENCE</scope>
    <source>
        <strain evidence="3">DSM 43175</strain>
    </source>
</reference>
<dbReference type="InterPro" id="IPR044122">
    <property type="entry name" value="UPF0261_N"/>
</dbReference>
<dbReference type="CDD" id="cd15488">
    <property type="entry name" value="Tm-1-like"/>
    <property type="match status" value="1"/>
</dbReference>
<dbReference type="PANTHER" id="PTHR31862:SF1">
    <property type="entry name" value="UPF0261 DOMAIN PROTEIN (AFU_ORTHOLOGUE AFUA_1G10120)"/>
    <property type="match status" value="1"/>
</dbReference>
<dbReference type="Gene3D" id="3.40.50.12030">
    <property type="entry name" value="Uncharacterised protein family UPF0261, NC domain"/>
    <property type="match status" value="1"/>
</dbReference>
<dbReference type="RefSeq" id="WP_307829141.1">
    <property type="nucleotide sequence ID" value="NZ_BAABES010000019.1"/>
</dbReference>
<accession>A0A931GLW8</accession>
<feature type="domain" description="UPF0261" evidence="1">
    <location>
        <begin position="23"/>
        <end position="192"/>
    </location>
</feature>
<protein>
    <submittedName>
        <fullName evidence="3">Uncharacterized protein (UPF0261 family)</fullName>
    </submittedName>
</protein>
<dbReference type="EMBL" id="JADOUA010000001">
    <property type="protein sequence ID" value="MBG6091475.1"/>
    <property type="molecule type" value="Genomic_DNA"/>
</dbReference>
<gene>
    <name evidence="3" type="ORF">IW256_005588</name>
</gene>
<evidence type="ECO:0000259" key="1">
    <source>
        <dbReference type="Pfam" id="PF06792"/>
    </source>
</evidence>
<organism evidence="3 4">
    <name type="scientific">Actinomadura viridis</name>
    <dbReference type="NCBI Taxonomy" id="58110"/>
    <lineage>
        <taxon>Bacteria</taxon>
        <taxon>Bacillati</taxon>
        <taxon>Actinomycetota</taxon>
        <taxon>Actinomycetes</taxon>
        <taxon>Streptosporangiales</taxon>
        <taxon>Thermomonosporaceae</taxon>
        <taxon>Actinomadura</taxon>
    </lineage>
</organism>
<dbReference type="InterPro" id="IPR051353">
    <property type="entry name" value="Tobamovirus_resist_UPF0261"/>
</dbReference>
<keyword evidence="4" id="KW-1185">Reference proteome</keyword>
<dbReference type="PIRSF" id="PIRSF033271">
    <property type="entry name" value="UCP033271"/>
    <property type="match status" value="1"/>
</dbReference>